<dbReference type="PANTHER" id="PTHR36154">
    <property type="entry name" value="DNA-BINDING TRANSCRIPTIONAL ACTIVATOR ALPA"/>
    <property type="match status" value="1"/>
</dbReference>
<keyword evidence="2" id="KW-1185">Reference proteome</keyword>
<dbReference type="AlphaFoldDB" id="A0A974NF55"/>
<reference evidence="1 2" key="1">
    <citation type="submission" date="2021-01" db="EMBL/GenBank/DDBJ databases">
        <title>Entomomonas sp. F2A isolated from a house cricket (Acheta domesticus).</title>
        <authorList>
            <person name="Spergser J."/>
            <person name="Busse H.-J."/>
        </authorList>
    </citation>
    <scope>NUCLEOTIDE SEQUENCE [LARGE SCALE GENOMIC DNA]</scope>
    <source>
        <strain evidence="1 2">F2A</strain>
    </source>
</reference>
<protein>
    <submittedName>
        <fullName evidence="1">AlpA family phage regulatory protein</fullName>
    </submittedName>
</protein>
<gene>
    <name evidence="1" type="ORF">JHT90_14025</name>
</gene>
<dbReference type="InterPro" id="IPR009061">
    <property type="entry name" value="DNA-bd_dom_put_sf"/>
</dbReference>
<dbReference type="RefSeq" id="WP_201092111.1">
    <property type="nucleotide sequence ID" value="NZ_CP067393.1"/>
</dbReference>
<dbReference type="InterPro" id="IPR010260">
    <property type="entry name" value="AlpA"/>
</dbReference>
<dbReference type="Pfam" id="PF05930">
    <property type="entry name" value="Phage_AlpA"/>
    <property type="match status" value="1"/>
</dbReference>
<dbReference type="KEGG" id="eaz:JHT90_14025"/>
<dbReference type="PANTHER" id="PTHR36154:SF1">
    <property type="entry name" value="DNA-BINDING TRANSCRIPTIONAL ACTIVATOR ALPA"/>
    <property type="match status" value="1"/>
</dbReference>
<name>A0A974NF55_9GAMM</name>
<dbReference type="EMBL" id="CP067393">
    <property type="protein sequence ID" value="QQP85471.1"/>
    <property type="molecule type" value="Genomic_DNA"/>
</dbReference>
<dbReference type="InterPro" id="IPR052931">
    <property type="entry name" value="Prophage_regulatory_activator"/>
</dbReference>
<dbReference type="SUPFAM" id="SSF46955">
    <property type="entry name" value="Putative DNA-binding domain"/>
    <property type="match status" value="1"/>
</dbReference>
<evidence type="ECO:0000313" key="2">
    <source>
        <dbReference type="Proteomes" id="UP000595278"/>
    </source>
</evidence>
<dbReference type="Proteomes" id="UP000595278">
    <property type="component" value="Chromosome"/>
</dbReference>
<proteinExistence type="predicted"/>
<accession>A0A974NF55</accession>
<dbReference type="Gene3D" id="1.10.238.160">
    <property type="match status" value="1"/>
</dbReference>
<evidence type="ECO:0000313" key="1">
    <source>
        <dbReference type="EMBL" id="QQP85471.1"/>
    </source>
</evidence>
<organism evidence="1 2">
    <name type="scientific">Entomomonas asaccharolytica</name>
    <dbReference type="NCBI Taxonomy" id="2785331"/>
    <lineage>
        <taxon>Bacteria</taxon>
        <taxon>Pseudomonadati</taxon>
        <taxon>Pseudomonadota</taxon>
        <taxon>Gammaproteobacteria</taxon>
        <taxon>Pseudomonadales</taxon>
        <taxon>Pseudomonadaceae</taxon>
        <taxon>Entomomonas</taxon>
    </lineage>
</organism>
<sequence length="71" mass="8370">MTNATIAPQEKRFIKLTEVIKMTGLSRATIYNYVNVAQFPQYTKVGRATFWEYNEVQNWLDEKLAQRTPKQ</sequence>